<dbReference type="SUPFAM" id="SSF53448">
    <property type="entry name" value="Nucleotide-diphospho-sugar transferases"/>
    <property type="match status" value="1"/>
</dbReference>
<keyword evidence="5" id="KW-0472">Membrane</keyword>
<keyword evidence="9" id="KW-1185">Reference proteome</keyword>
<keyword evidence="4" id="KW-1133">Transmembrane helix</keyword>
<feature type="region of interest" description="Disordered" evidence="7">
    <location>
        <begin position="206"/>
        <end position="236"/>
    </location>
</feature>
<evidence type="ECO:0000256" key="6">
    <source>
        <dbReference type="ARBA" id="ARBA00023180"/>
    </source>
</evidence>
<dbReference type="InterPro" id="IPR051292">
    <property type="entry name" value="Xyl/GlcA_transferase"/>
</dbReference>
<evidence type="ECO:0000256" key="3">
    <source>
        <dbReference type="ARBA" id="ARBA00022968"/>
    </source>
</evidence>
<keyword evidence="6" id="KW-0325">Glycoprotein</keyword>
<dbReference type="PANTHER" id="PTHR12270">
    <property type="entry name" value="GLYCOSYLTRANSFERASE-RELATED"/>
    <property type="match status" value="1"/>
</dbReference>
<sequence length="698" mass="75681">MSEGRVGGTVAASACRSESSSLIQRVRAEKEALGRFGMVLGRRVKEGESWSPQWLFMLLLMEVASCSSVLPVLVGYSRCLLVGYLLLLIGPDVCPHDAAHISPCPTQVHLGIARSTTVEKSQWLLPPPPAKINVLAEMSLHVLGVGGSVFASGAEASHSTDGKPVSLSPLESQPHSPRYAASSQRERESLEVRVREVEEENRALRRQLSLAQGRGPTQRRGNHSKTYSMEEGTGDSENLRAGIVAGNSSECGQQPVVEKCETSGRQVQTCSCAERYWPAGRAVPQTPLAKSFAAVSENLAKHLKRSSSRGGYVSAILPCLTFAGQQHVCLSCSPSLQGRGDAVEEPQNRPSPHLCSALSSLATDWLPLLPSLGAGDSVFAYPSCRHFSHPQNTIHVAIVCAGYNASRDVVTLVKSVLFHRRNPLHFHLIADSIAEQILATLFQTWMVPAVRVDFYNADELKLHSTGIRPTPYPELLAVAILSLSLLASQNYCPGDLDEGLGHSLGEKMSGWQKPNGVLTKLDASQSSLNCTESEVSWIPNKHYSGIYGLMKLVLTKTLPANLERVIVLDTDITFATDIAELWAVFHKFKGGVLGPGNEEMSSEGDLGRLPLLRGLQRQLATVLTRNYLVQQEAGGVQWGMRDFLIQRLAALSAEAPHSPLRLASGRHHQPHGFTPCIMAALWKLAGLAVAFLEEYLAT</sequence>
<evidence type="ECO:0000256" key="4">
    <source>
        <dbReference type="ARBA" id="ARBA00022989"/>
    </source>
</evidence>
<name>A0A8J6A2B6_GALPY</name>
<dbReference type="GO" id="GO:0005794">
    <property type="term" value="C:Golgi apparatus"/>
    <property type="evidence" value="ECO:0007669"/>
    <property type="project" value="TreeGrafter"/>
</dbReference>
<dbReference type="Proteomes" id="UP000700334">
    <property type="component" value="Unassembled WGS sequence"/>
</dbReference>
<evidence type="ECO:0000313" key="9">
    <source>
        <dbReference type="Proteomes" id="UP000700334"/>
    </source>
</evidence>
<dbReference type="GO" id="GO:0042285">
    <property type="term" value="F:xylosyltransferase activity"/>
    <property type="evidence" value="ECO:0007669"/>
    <property type="project" value="TreeGrafter"/>
</dbReference>
<comment type="caution">
    <text evidence="8">The sequence shown here is derived from an EMBL/GenBank/DDBJ whole genome shotgun (WGS) entry which is preliminary data.</text>
</comment>
<evidence type="ECO:0000256" key="2">
    <source>
        <dbReference type="ARBA" id="ARBA00022692"/>
    </source>
</evidence>
<feature type="region of interest" description="Disordered" evidence="7">
    <location>
        <begin position="153"/>
        <end position="188"/>
    </location>
</feature>
<evidence type="ECO:0000256" key="7">
    <source>
        <dbReference type="SAM" id="MobiDB-lite"/>
    </source>
</evidence>
<comment type="subcellular location">
    <subcellularLocation>
        <location evidence="1">Membrane</location>
        <topology evidence="1">Single-pass type II membrane protein</topology>
    </subcellularLocation>
</comment>
<evidence type="ECO:0000256" key="1">
    <source>
        <dbReference type="ARBA" id="ARBA00004606"/>
    </source>
</evidence>
<dbReference type="InterPro" id="IPR029044">
    <property type="entry name" value="Nucleotide-diphossugar_trans"/>
</dbReference>
<keyword evidence="3" id="KW-0735">Signal-anchor</keyword>
<dbReference type="Gene3D" id="3.90.550.10">
    <property type="entry name" value="Spore Coat Polysaccharide Biosynthesis Protein SpsA, Chain A"/>
    <property type="match status" value="1"/>
</dbReference>
<evidence type="ECO:0000256" key="5">
    <source>
        <dbReference type="ARBA" id="ARBA00023136"/>
    </source>
</evidence>
<accession>A0A8J6A2B6</accession>
<dbReference type="GO" id="GO:0016020">
    <property type="term" value="C:membrane"/>
    <property type="evidence" value="ECO:0007669"/>
    <property type="project" value="UniProtKB-SubCell"/>
</dbReference>
<gene>
    <name evidence="8" type="ORF">J0S82_003631</name>
</gene>
<proteinExistence type="predicted"/>
<reference evidence="8" key="1">
    <citation type="journal article" date="2021" name="Evol. Appl.">
        <title>The genome of the Pyrenean desman and the effects of bottlenecks and inbreeding on the genomic landscape of an endangered species.</title>
        <authorList>
            <person name="Escoda L."/>
            <person name="Castresana J."/>
        </authorList>
    </citation>
    <scope>NUCLEOTIDE SEQUENCE</scope>
    <source>
        <strain evidence="8">IBE-C5619</strain>
    </source>
</reference>
<evidence type="ECO:0000313" key="8">
    <source>
        <dbReference type="EMBL" id="KAG8514031.1"/>
    </source>
</evidence>
<dbReference type="PANTHER" id="PTHR12270:SF48">
    <property type="entry name" value="XYLOSYL- AND GLUCURONYLTRANSFERASE LARGE1"/>
    <property type="match status" value="1"/>
</dbReference>
<keyword evidence="2" id="KW-0812">Transmembrane</keyword>
<dbReference type="AlphaFoldDB" id="A0A8J6A2B6"/>
<dbReference type="GO" id="GO:0035269">
    <property type="term" value="P:protein O-linked glycosylation via mannose"/>
    <property type="evidence" value="ECO:0007669"/>
    <property type="project" value="TreeGrafter"/>
</dbReference>
<protein>
    <submittedName>
        <fullName evidence="8">LARGE xylosyl- and glucuronyltransferase 1</fullName>
    </submittedName>
</protein>
<dbReference type="GO" id="GO:0015020">
    <property type="term" value="F:glucuronosyltransferase activity"/>
    <property type="evidence" value="ECO:0007669"/>
    <property type="project" value="TreeGrafter"/>
</dbReference>
<dbReference type="OrthoDB" id="9808786at2759"/>
<dbReference type="EMBL" id="JAGFMF010011752">
    <property type="protein sequence ID" value="KAG8514031.1"/>
    <property type="molecule type" value="Genomic_DNA"/>
</dbReference>
<organism evidence="8 9">
    <name type="scientific">Galemys pyrenaicus</name>
    <name type="common">Iberian desman</name>
    <name type="synonym">Pyrenean desman</name>
    <dbReference type="NCBI Taxonomy" id="202257"/>
    <lineage>
        <taxon>Eukaryota</taxon>
        <taxon>Metazoa</taxon>
        <taxon>Chordata</taxon>
        <taxon>Craniata</taxon>
        <taxon>Vertebrata</taxon>
        <taxon>Euteleostomi</taxon>
        <taxon>Mammalia</taxon>
        <taxon>Eutheria</taxon>
        <taxon>Laurasiatheria</taxon>
        <taxon>Eulipotyphla</taxon>
        <taxon>Talpidae</taxon>
        <taxon>Galemys</taxon>
    </lineage>
</organism>